<sequence>MAGLSLPVRVEASVDVDSNSASGGPPENTGKKLGFLYHGVPLFSQHRGDGLHLLETFNWRLTRAARPPWPLPEDYRDLCPHFILSDDKEAAHDFHIPKFVRAIFYAMVANEALELGVLSRNLAEDLKLALIDLRCVLSIKKEVVYPWEIYITVSHMTDVQERKLARTKQTARLTKVPELMAKRYSVGNSRSSFESLQQSVKACSTSASSTKREGKVHSSGSHSSASTTKRRQPQEVLSHKVIAEDTRFLGVPERSDPWDGPSSHFRNPRTVRFLKRQALEEKYLLLVGCKFVLLDADAMVNKPPPRCVTIYQAALTYALRFPCHEVILEILNKDELAPVQIMSTSWHYICSFVPTCKLRGLKCSARAFEMVYTAQKAPSEAEEMG</sequence>
<proteinExistence type="predicted"/>
<gene>
    <name evidence="2" type="ORF">Cgig2_006252</name>
</gene>
<feature type="compositionally biased region" description="Low complexity" evidence="1">
    <location>
        <begin position="217"/>
        <end position="226"/>
    </location>
</feature>
<evidence type="ECO:0000256" key="1">
    <source>
        <dbReference type="SAM" id="MobiDB-lite"/>
    </source>
</evidence>
<feature type="region of interest" description="Disordered" evidence="1">
    <location>
        <begin position="204"/>
        <end position="235"/>
    </location>
</feature>
<name>A0A9Q1JHW9_9CARY</name>
<dbReference type="EMBL" id="JAKOGI010001366">
    <property type="protein sequence ID" value="KAJ8426002.1"/>
    <property type="molecule type" value="Genomic_DNA"/>
</dbReference>
<evidence type="ECO:0000313" key="3">
    <source>
        <dbReference type="Proteomes" id="UP001153076"/>
    </source>
</evidence>
<organism evidence="2 3">
    <name type="scientific">Carnegiea gigantea</name>
    <dbReference type="NCBI Taxonomy" id="171969"/>
    <lineage>
        <taxon>Eukaryota</taxon>
        <taxon>Viridiplantae</taxon>
        <taxon>Streptophyta</taxon>
        <taxon>Embryophyta</taxon>
        <taxon>Tracheophyta</taxon>
        <taxon>Spermatophyta</taxon>
        <taxon>Magnoliopsida</taxon>
        <taxon>eudicotyledons</taxon>
        <taxon>Gunneridae</taxon>
        <taxon>Pentapetalae</taxon>
        <taxon>Caryophyllales</taxon>
        <taxon>Cactineae</taxon>
        <taxon>Cactaceae</taxon>
        <taxon>Cactoideae</taxon>
        <taxon>Echinocereeae</taxon>
        <taxon>Carnegiea</taxon>
    </lineage>
</organism>
<dbReference type="AlphaFoldDB" id="A0A9Q1JHW9"/>
<evidence type="ECO:0000313" key="2">
    <source>
        <dbReference type="EMBL" id="KAJ8426002.1"/>
    </source>
</evidence>
<comment type="caution">
    <text evidence="2">The sequence shown here is derived from an EMBL/GenBank/DDBJ whole genome shotgun (WGS) entry which is preliminary data.</text>
</comment>
<keyword evidence="3" id="KW-1185">Reference proteome</keyword>
<dbReference type="Proteomes" id="UP001153076">
    <property type="component" value="Unassembled WGS sequence"/>
</dbReference>
<reference evidence="2" key="1">
    <citation type="submission" date="2022-04" db="EMBL/GenBank/DDBJ databases">
        <title>Carnegiea gigantea Genome sequencing and assembly v2.</title>
        <authorList>
            <person name="Copetti D."/>
            <person name="Sanderson M.J."/>
            <person name="Burquez A."/>
            <person name="Wojciechowski M.F."/>
        </authorList>
    </citation>
    <scope>NUCLEOTIDE SEQUENCE</scope>
    <source>
        <strain evidence="2">SGP5-SGP5p</strain>
        <tissue evidence="2">Aerial part</tissue>
    </source>
</reference>
<accession>A0A9Q1JHW9</accession>
<protein>
    <submittedName>
        <fullName evidence="2">Uncharacterized protein</fullName>
    </submittedName>
</protein>
<dbReference type="OrthoDB" id="1752359at2759"/>